<dbReference type="SUPFAM" id="SSF52317">
    <property type="entry name" value="Class I glutamine amidotransferase-like"/>
    <property type="match status" value="1"/>
</dbReference>
<keyword evidence="2" id="KW-0808">Transferase</keyword>
<gene>
    <name evidence="2" type="ORF">EZS27_041271</name>
</gene>
<reference evidence="2" key="1">
    <citation type="submission" date="2019-03" db="EMBL/GenBank/DDBJ databases">
        <title>Single cell metagenomics reveals metabolic interactions within the superorganism composed of flagellate Streblomastix strix and complex community of Bacteroidetes bacteria on its surface.</title>
        <authorList>
            <person name="Treitli S.C."/>
            <person name="Kolisko M."/>
            <person name="Husnik F."/>
            <person name="Keeling P."/>
            <person name="Hampl V."/>
        </authorList>
    </citation>
    <scope>NUCLEOTIDE SEQUENCE</scope>
    <source>
        <strain evidence="2">STM</strain>
    </source>
</reference>
<dbReference type="PANTHER" id="PTHR42701">
    <property type="entry name" value="IMIDAZOLE GLYCEROL PHOSPHATE SYNTHASE SUBUNIT HISH"/>
    <property type="match status" value="1"/>
</dbReference>
<dbReference type="EC" id="2.4.2.-" evidence="2"/>
<evidence type="ECO:0000313" key="2">
    <source>
        <dbReference type="EMBL" id="KAA6307063.1"/>
    </source>
</evidence>
<feature type="non-terminal residue" evidence="2">
    <location>
        <position position="70"/>
    </location>
</feature>
<dbReference type="InterPro" id="IPR010139">
    <property type="entry name" value="Imidazole-glycPsynth_HisH"/>
</dbReference>
<protein>
    <submittedName>
        <fullName evidence="2">Imidazole glycerol phosphate synthase subunit HisH</fullName>
        <ecNumber evidence="2">2.4.2.-</ecNumber>
    </submittedName>
</protein>
<dbReference type="Gene3D" id="3.40.50.880">
    <property type="match status" value="1"/>
</dbReference>
<dbReference type="GO" id="GO:0000105">
    <property type="term" value="P:L-histidine biosynthetic process"/>
    <property type="evidence" value="ECO:0007669"/>
    <property type="project" value="InterPro"/>
</dbReference>
<proteinExistence type="predicted"/>
<name>A0A5J4PEW6_9ZZZZ</name>
<keyword evidence="1" id="KW-0315">Glutamine amidotransferase</keyword>
<dbReference type="PROSITE" id="PS51273">
    <property type="entry name" value="GATASE_TYPE_1"/>
    <property type="match status" value="1"/>
</dbReference>
<dbReference type="InterPro" id="IPR029062">
    <property type="entry name" value="Class_I_gatase-like"/>
</dbReference>
<keyword evidence="2" id="KW-0328">Glycosyltransferase</keyword>
<dbReference type="GO" id="GO:0000107">
    <property type="term" value="F:imidazoleglycerol-phosphate synthase activity"/>
    <property type="evidence" value="ECO:0007669"/>
    <property type="project" value="TreeGrafter"/>
</dbReference>
<dbReference type="EMBL" id="SNRY01009440">
    <property type="protein sequence ID" value="KAA6307063.1"/>
    <property type="molecule type" value="Genomic_DNA"/>
</dbReference>
<dbReference type="PANTHER" id="PTHR42701:SF1">
    <property type="entry name" value="IMIDAZOLE GLYCEROL PHOSPHATE SYNTHASE SUBUNIT HISH"/>
    <property type="match status" value="1"/>
</dbReference>
<sequence>MKLAIIKYNAGNIHSVDCALRRLGIEAVITADKEVLLSADKVIFPGVGEAGTTMEHLRSSGLDKLIVSLR</sequence>
<comment type="caution">
    <text evidence="2">The sequence shown here is derived from an EMBL/GenBank/DDBJ whole genome shotgun (WGS) entry which is preliminary data.</text>
</comment>
<accession>A0A5J4PEW6</accession>
<organism evidence="2">
    <name type="scientific">termite gut metagenome</name>
    <dbReference type="NCBI Taxonomy" id="433724"/>
    <lineage>
        <taxon>unclassified sequences</taxon>
        <taxon>metagenomes</taxon>
        <taxon>organismal metagenomes</taxon>
    </lineage>
</organism>
<dbReference type="AlphaFoldDB" id="A0A5J4PEW6"/>
<evidence type="ECO:0000256" key="1">
    <source>
        <dbReference type="ARBA" id="ARBA00022962"/>
    </source>
</evidence>